<keyword evidence="4" id="KW-1133">Transmembrane helix</keyword>
<dbReference type="InterPro" id="IPR006059">
    <property type="entry name" value="SBP"/>
</dbReference>
<dbReference type="Pfam" id="PF01547">
    <property type="entry name" value="SBP_bac_1"/>
    <property type="match status" value="1"/>
</dbReference>
<keyword evidence="4" id="KW-0812">Transmembrane</keyword>
<keyword evidence="4" id="KW-0472">Membrane</keyword>
<dbReference type="EMBL" id="JBJIAA010000028">
    <property type="protein sequence ID" value="MFL0253210.1"/>
    <property type="molecule type" value="Genomic_DNA"/>
</dbReference>
<reference evidence="5 6" key="1">
    <citation type="submission" date="2024-11" db="EMBL/GenBank/DDBJ databases">
        <authorList>
            <person name="Heng Y.C."/>
            <person name="Lim A.C.H."/>
            <person name="Lee J.K.Y."/>
            <person name="Kittelmann S."/>
        </authorList>
    </citation>
    <scope>NUCLEOTIDE SEQUENCE [LARGE SCALE GENOMIC DNA]</scope>
    <source>
        <strain evidence="5 6">WILCCON 0114</strain>
    </source>
</reference>
<evidence type="ECO:0000256" key="3">
    <source>
        <dbReference type="ARBA" id="ARBA00022729"/>
    </source>
</evidence>
<keyword evidence="2" id="KW-0813">Transport</keyword>
<feature type="transmembrane region" description="Helical" evidence="4">
    <location>
        <begin position="6"/>
        <end position="25"/>
    </location>
</feature>
<evidence type="ECO:0000313" key="6">
    <source>
        <dbReference type="Proteomes" id="UP001623592"/>
    </source>
</evidence>
<dbReference type="PANTHER" id="PTHR43649">
    <property type="entry name" value="ARABINOSE-BINDING PROTEIN-RELATED"/>
    <property type="match status" value="1"/>
</dbReference>
<dbReference type="SUPFAM" id="SSF53850">
    <property type="entry name" value="Periplasmic binding protein-like II"/>
    <property type="match status" value="1"/>
</dbReference>
<gene>
    <name evidence="5" type="ORF">ACJDT4_22650</name>
</gene>
<name>A0ABW8TL68_9CLOT</name>
<evidence type="ECO:0000256" key="4">
    <source>
        <dbReference type="SAM" id="Phobius"/>
    </source>
</evidence>
<accession>A0ABW8TL68</accession>
<proteinExistence type="inferred from homology"/>
<evidence type="ECO:0000256" key="1">
    <source>
        <dbReference type="ARBA" id="ARBA00008520"/>
    </source>
</evidence>
<sequence length="451" mass="50955">MKKNKIIIIAVVLIIAAVIGIYPVLNKKGFKAENMNTLKIYSEEQGGGETPILKSIIDEFKNKYPSIKIEKVVFNDAQKYNQKLLSDTLSGSGPDILFFNTNYVNEKILEKSDVLTDLKTFFKGDSKNYNMNVINSGVYKNKLFVLPIDYSVSGYLSTKQLMDKNNIKLDKSMNEDNFVEEISSKFLNTSENSKKTLFAYPIKITDFIASSGIDFIDYENKKVYFDKKEFKNIIDNYKKIYNLTLKAESFSGHSGEEGVEALQNGKTLFSDDEAVLSYPLGLLQSQSKIKALTGEDVVMGTMPTYNRGQNEVIAKVEDCMAINKKTSNKKAAYNFIKIALSQKAQKNINSIPVNRGTAEDIKSNYLKQFNGKDSIVLSDPSGSEKLTLIKPSNDIEKYYDDVTGNISEAKIIDPTIEKLIMESFKPYFENKKSYDEALKVLKDKVKLYINE</sequence>
<dbReference type="RefSeq" id="WP_406789878.1">
    <property type="nucleotide sequence ID" value="NZ_JBJIAA010000028.1"/>
</dbReference>
<comment type="caution">
    <text evidence="5">The sequence shown here is derived from an EMBL/GenBank/DDBJ whole genome shotgun (WGS) entry which is preliminary data.</text>
</comment>
<evidence type="ECO:0000256" key="2">
    <source>
        <dbReference type="ARBA" id="ARBA00022448"/>
    </source>
</evidence>
<keyword evidence="6" id="KW-1185">Reference proteome</keyword>
<protein>
    <submittedName>
        <fullName evidence="5">ABC transporter substrate-binding protein</fullName>
    </submittedName>
</protein>
<comment type="similarity">
    <text evidence="1">Belongs to the bacterial solute-binding protein 1 family.</text>
</comment>
<keyword evidence="3" id="KW-0732">Signal</keyword>
<dbReference type="PANTHER" id="PTHR43649:SF34">
    <property type="entry name" value="ABC TRANSPORTER PERIPLASMIC-BINDING PROTEIN YCJN-RELATED"/>
    <property type="match status" value="1"/>
</dbReference>
<evidence type="ECO:0000313" key="5">
    <source>
        <dbReference type="EMBL" id="MFL0253210.1"/>
    </source>
</evidence>
<dbReference type="Proteomes" id="UP001623592">
    <property type="component" value="Unassembled WGS sequence"/>
</dbReference>
<dbReference type="Gene3D" id="3.40.190.10">
    <property type="entry name" value="Periplasmic binding protein-like II"/>
    <property type="match status" value="1"/>
</dbReference>
<organism evidence="5 6">
    <name type="scientific">Clostridium neuense</name>
    <dbReference type="NCBI Taxonomy" id="1728934"/>
    <lineage>
        <taxon>Bacteria</taxon>
        <taxon>Bacillati</taxon>
        <taxon>Bacillota</taxon>
        <taxon>Clostridia</taxon>
        <taxon>Eubacteriales</taxon>
        <taxon>Clostridiaceae</taxon>
        <taxon>Clostridium</taxon>
    </lineage>
</organism>
<dbReference type="InterPro" id="IPR050490">
    <property type="entry name" value="Bact_solute-bd_prot1"/>
</dbReference>